<accession>A0A1G2NZ07</accession>
<evidence type="ECO:0000313" key="10">
    <source>
        <dbReference type="Proteomes" id="UP000177269"/>
    </source>
</evidence>
<dbReference type="PANTHER" id="PTHR33778:SF1">
    <property type="entry name" value="MAGNESIUM TRANSPORTER YHID-RELATED"/>
    <property type="match status" value="1"/>
</dbReference>
<feature type="transmembrane region" description="Helical" evidence="7">
    <location>
        <begin position="124"/>
        <end position="142"/>
    </location>
</feature>
<evidence type="ECO:0000256" key="2">
    <source>
        <dbReference type="ARBA" id="ARBA00009298"/>
    </source>
</evidence>
<comment type="subcellular location">
    <subcellularLocation>
        <location evidence="1">Cell membrane</location>
        <topology evidence="1">Multi-pass membrane protein</topology>
    </subcellularLocation>
</comment>
<protein>
    <recommendedName>
        <fullName evidence="8">MgtC/SapB/SrpB/YhiD N-terminal domain-containing protein</fullName>
    </recommendedName>
</protein>
<dbReference type="InterPro" id="IPR003416">
    <property type="entry name" value="MgtC/SapB/SrpB/YhiD_fam"/>
</dbReference>
<sequence>MDSFFQLEILVNVMTAAFLGGIIGWEREASHISAGLRTHMLIAASAATIVSLGFVLIGQYETLLGDAVRGDPVKLFEAIVVGVGFIGGGIIFRDKDNDHVRNLTTAASILVTAGIGIAVALHQFYFATGLTVLVFVINHVLYQVEKKYIR</sequence>
<keyword evidence="3" id="KW-1003">Cell membrane</keyword>
<dbReference type="EMBL" id="MHSK01000037">
    <property type="protein sequence ID" value="OHA41314.1"/>
    <property type="molecule type" value="Genomic_DNA"/>
</dbReference>
<dbReference type="Pfam" id="PF02308">
    <property type="entry name" value="MgtC"/>
    <property type="match status" value="1"/>
</dbReference>
<comment type="similarity">
    <text evidence="2">Belongs to the MgtC/SapB family.</text>
</comment>
<evidence type="ECO:0000313" key="9">
    <source>
        <dbReference type="EMBL" id="OHA41314.1"/>
    </source>
</evidence>
<evidence type="ECO:0000256" key="7">
    <source>
        <dbReference type="SAM" id="Phobius"/>
    </source>
</evidence>
<gene>
    <name evidence="9" type="ORF">A3G52_01555</name>
</gene>
<dbReference type="Proteomes" id="UP000177269">
    <property type="component" value="Unassembled WGS sequence"/>
</dbReference>
<feature type="domain" description="MgtC/SapB/SrpB/YhiD N-terminal" evidence="8">
    <location>
        <begin position="14"/>
        <end position="146"/>
    </location>
</feature>
<organism evidence="9 10">
    <name type="scientific">Candidatus Taylorbacteria bacterium RIFCSPLOWO2_12_FULL_43_20</name>
    <dbReference type="NCBI Taxonomy" id="1802332"/>
    <lineage>
        <taxon>Bacteria</taxon>
        <taxon>Candidatus Tayloriibacteriota</taxon>
    </lineage>
</organism>
<feature type="transmembrane region" description="Helical" evidence="7">
    <location>
        <begin position="72"/>
        <end position="92"/>
    </location>
</feature>
<keyword evidence="5 7" id="KW-1133">Transmembrane helix</keyword>
<dbReference type="AlphaFoldDB" id="A0A1G2NZ07"/>
<feature type="transmembrane region" description="Helical" evidence="7">
    <location>
        <begin position="6"/>
        <end position="26"/>
    </location>
</feature>
<keyword evidence="6 7" id="KW-0472">Membrane</keyword>
<dbReference type="GO" id="GO:0005886">
    <property type="term" value="C:plasma membrane"/>
    <property type="evidence" value="ECO:0007669"/>
    <property type="project" value="UniProtKB-SubCell"/>
</dbReference>
<evidence type="ECO:0000256" key="5">
    <source>
        <dbReference type="ARBA" id="ARBA00022989"/>
    </source>
</evidence>
<proteinExistence type="inferred from homology"/>
<feature type="transmembrane region" description="Helical" evidence="7">
    <location>
        <begin position="99"/>
        <end position="118"/>
    </location>
</feature>
<evidence type="ECO:0000259" key="8">
    <source>
        <dbReference type="Pfam" id="PF02308"/>
    </source>
</evidence>
<reference evidence="9 10" key="1">
    <citation type="journal article" date="2016" name="Nat. Commun.">
        <title>Thousands of microbial genomes shed light on interconnected biogeochemical processes in an aquifer system.</title>
        <authorList>
            <person name="Anantharaman K."/>
            <person name="Brown C.T."/>
            <person name="Hug L.A."/>
            <person name="Sharon I."/>
            <person name="Castelle C.J."/>
            <person name="Probst A.J."/>
            <person name="Thomas B.C."/>
            <person name="Singh A."/>
            <person name="Wilkins M.J."/>
            <person name="Karaoz U."/>
            <person name="Brodie E.L."/>
            <person name="Williams K.H."/>
            <person name="Hubbard S.S."/>
            <person name="Banfield J.F."/>
        </authorList>
    </citation>
    <scope>NUCLEOTIDE SEQUENCE [LARGE SCALE GENOMIC DNA]</scope>
</reference>
<dbReference type="PANTHER" id="PTHR33778">
    <property type="entry name" value="PROTEIN MGTC"/>
    <property type="match status" value="1"/>
</dbReference>
<dbReference type="InterPro" id="IPR049177">
    <property type="entry name" value="MgtC_SapB_SrpB_YhiD_N"/>
</dbReference>
<evidence type="ECO:0000256" key="4">
    <source>
        <dbReference type="ARBA" id="ARBA00022692"/>
    </source>
</evidence>
<evidence type="ECO:0000256" key="6">
    <source>
        <dbReference type="ARBA" id="ARBA00023136"/>
    </source>
</evidence>
<evidence type="ECO:0000256" key="3">
    <source>
        <dbReference type="ARBA" id="ARBA00022475"/>
    </source>
</evidence>
<feature type="transmembrane region" description="Helical" evidence="7">
    <location>
        <begin position="38"/>
        <end position="60"/>
    </location>
</feature>
<keyword evidence="4 7" id="KW-0812">Transmembrane</keyword>
<name>A0A1G2NZ07_9BACT</name>
<dbReference type="PRINTS" id="PR01837">
    <property type="entry name" value="MGTCSAPBPROT"/>
</dbReference>
<evidence type="ECO:0000256" key="1">
    <source>
        <dbReference type="ARBA" id="ARBA00004651"/>
    </source>
</evidence>
<comment type="caution">
    <text evidence="9">The sequence shown here is derived from an EMBL/GenBank/DDBJ whole genome shotgun (WGS) entry which is preliminary data.</text>
</comment>